<comment type="caution">
    <text evidence="2">The sequence shown here is derived from an EMBL/GenBank/DDBJ whole genome shotgun (WGS) entry which is preliminary data.</text>
</comment>
<keyword evidence="1" id="KW-0732">Signal</keyword>
<protein>
    <submittedName>
        <fullName evidence="2">Uncharacterized protein</fullName>
    </submittedName>
</protein>
<evidence type="ECO:0000256" key="1">
    <source>
        <dbReference type="SAM" id="SignalP"/>
    </source>
</evidence>
<evidence type="ECO:0000313" key="3">
    <source>
        <dbReference type="Proteomes" id="UP001497382"/>
    </source>
</evidence>
<proteinExistence type="predicted"/>
<feature type="signal peptide" evidence="1">
    <location>
        <begin position="1"/>
        <end position="24"/>
    </location>
</feature>
<sequence>MKIHALLLCLIVGAWMIGSEVVEAGRRQQPPFRPKPCPNYPEMCTQICRKEMRGCYGDCEGPGSSYCICKG</sequence>
<dbReference type="EMBL" id="CAXIEN010000368">
    <property type="protein sequence ID" value="CAL1295339.1"/>
    <property type="molecule type" value="Genomic_DNA"/>
</dbReference>
<keyword evidence="3" id="KW-1185">Reference proteome</keyword>
<evidence type="ECO:0000313" key="2">
    <source>
        <dbReference type="EMBL" id="CAL1295339.1"/>
    </source>
</evidence>
<gene>
    <name evidence="2" type="ORF">LARSCL_LOCUS19227</name>
</gene>
<feature type="chain" id="PRO_5043819327" evidence="1">
    <location>
        <begin position="25"/>
        <end position="71"/>
    </location>
</feature>
<name>A0AAV2BIR2_9ARAC</name>
<accession>A0AAV2BIR2</accession>
<organism evidence="2 3">
    <name type="scientific">Larinioides sclopetarius</name>
    <dbReference type="NCBI Taxonomy" id="280406"/>
    <lineage>
        <taxon>Eukaryota</taxon>
        <taxon>Metazoa</taxon>
        <taxon>Ecdysozoa</taxon>
        <taxon>Arthropoda</taxon>
        <taxon>Chelicerata</taxon>
        <taxon>Arachnida</taxon>
        <taxon>Araneae</taxon>
        <taxon>Araneomorphae</taxon>
        <taxon>Entelegynae</taxon>
        <taxon>Araneoidea</taxon>
        <taxon>Araneidae</taxon>
        <taxon>Larinioides</taxon>
    </lineage>
</organism>
<dbReference type="Proteomes" id="UP001497382">
    <property type="component" value="Unassembled WGS sequence"/>
</dbReference>
<dbReference type="AlphaFoldDB" id="A0AAV2BIR2"/>
<reference evidence="2 3" key="1">
    <citation type="submission" date="2024-04" db="EMBL/GenBank/DDBJ databases">
        <authorList>
            <person name="Rising A."/>
            <person name="Reimegard J."/>
            <person name="Sonavane S."/>
            <person name="Akerstrom W."/>
            <person name="Nylinder S."/>
            <person name="Hedman E."/>
            <person name="Kallberg Y."/>
        </authorList>
    </citation>
    <scope>NUCLEOTIDE SEQUENCE [LARGE SCALE GENOMIC DNA]</scope>
</reference>